<dbReference type="FunFam" id="3.40.50.800:FF:000012">
    <property type="entry name" value="Histidine--tRNA ligase, cytoplasmic"/>
    <property type="match status" value="1"/>
</dbReference>
<dbReference type="Gene3D" id="3.30.930.10">
    <property type="entry name" value="Bira Bifunctional Protein, Domain 2"/>
    <property type="match status" value="1"/>
</dbReference>
<comment type="similarity">
    <text evidence="1">Belongs to the class-II aminoacyl-tRNA synthetase family.</text>
</comment>
<dbReference type="GO" id="GO:0005739">
    <property type="term" value="C:mitochondrion"/>
    <property type="evidence" value="ECO:0007669"/>
    <property type="project" value="TreeGrafter"/>
</dbReference>
<keyword evidence="4" id="KW-0648">Protein biosynthesis</keyword>
<accession>W7U9G7</accession>
<keyword evidence="7" id="KW-0436">Ligase</keyword>
<comment type="caution">
    <text evidence="7">The sequence shown here is derived from an EMBL/GenBank/DDBJ whole genome shotgun (WGS) entry which is preliminary data.</text>
</comment>
<evidence type="ECO:0000256" key="3">
    <source>
        <dbReference type="ARBA" id="ARBA00022840"/>
    </source>
</evidence>
<dbReference type="GO" id="GO:0005829">
    <property type="term" value="C:cytosol"/>
    <property type="evidence" value="ECO:0007669"/>
    <property type="project" value="TreeGrafter"/>
</dbReference>
<evidence type="ECO:0000313" key="8">
    <source>
        <dbReference type="Proteomes" id="UP000019335"/>
    </source>
</evidence>
<dbReference type="GO" id="GO:0032543">
    <property type="term" value="P:mitochondrial translation"/>
    <property type="evidence" value="ECO:0007669"/>
    <property type="project" value="TreeGrafter"/>
</dbReference>
<feature type="domain" description="Anticodon-binding" evidence="6">
    <location>
        <begin position="59"/>
        <end position="129"/>
    </location>
</feature>
<proteinExistence type="inferred from homology"/>
<dbReference type="GO" id="GO:0005524">
    <property type="term" value="F:ATP binding"/>
    <property type="evidence" value="ECO:0007669"/>
    <property type="project" value="UniProtKB-KW"/>
</dbReference>
<keyword evidence="3" id="KW-0067">ATP-binding</keyword>
<name>W7U9G7_9STRA</name>
<sequence>MFSVSGTQTPCVGVSIGVERVLTIMEARSQQARAAREGGGEGGGEGGLPPRRRRSPFVEVLVATIGANMLPHRMRLARLLWAAGIPAEYLPQENPKLKKQMEYAHEQGIPFLVIVGGDERKRGTVKRRRWRRS</sequence>
<dbReference type="SUPFAM" id="SSF52954">
    <property type="entry name" value="Class II aaRS ABD-related"/>
    <property type="match status" value="1"/>
</dbReference>
<keyword evidence="2" id="KW-0547">Nucleotide-binding</keyword>
<dbReference type="InterPro" id="IPR004154">
    <property type="entry name" value="Anticodon-bd"/>
</dbReference>
<feature type="region of interest" description="Disordered" evidence="5">
    <location>
        <begin position="29"/>
        <end position="52"/>
    </location>
</feature>
<evidence type="ECO:0000259" key="6">
    <source>
        <dbReference type="Pfam" id="PF03129"/>
    </source>
</evidence>
<dbReference type="PANTHER" id="PTHR11476">
    <property type="entry name" value="HISTIDYL-TRNA SYNTHETASE"/>
    <property type="match status" value="1"/>
</dbReference>
<dbReference type="EMBL" id="AZIL01000163">
    <property type="protein sequence ID" value="EWM29436.1"/>
    <property type="molecule type" value="Genomic_DNA"/>
</dbReference>
<dbReference type="CDD" id="cd00859">
    <property type="entry name" value="HisRS_anticodon"/>
    <property type="match status" value="1"/>
</dbReference>
<evidence type="ECO:0000256" key="4">
    <source>
        <dbReference type="ARBA" id="ARBA00022917"/>
    </source>
</evidence>
<evidence type="ECO:0000313" key="7">
    <source>
        <dbReference type="EMBL" id="EWM29436.1"/>
    </source>
</evidence>
<dbReference type="Gene3D" id="3.40.50.800">
    <property type="entry name" value="Anticodon-binding domain"/>
    <property type="match status" value="1"/>
</dbReference>
<dbReference type="Proteomes" id="UP000019335">
    <property type="component" value="Chromosome 3"/>
</dbReference>
<dbReference type="PANTHER" id="PTHR11476:SF7">
    <property type="entry name" value="HISTIDINE--TRNA LIGASE"/>
    <property type="match status" value="1"/>
</dbReference>
<dbReference type="GO" id="GO:0003723">
    <property type="term" value="F:RNA binding"/>
    <property type="evidence" value="ECO:0007669"/>
    <property type="project" value="TreeGrafter"/>
</dbReference>
<evidence type="ECO:0000256" key="5">
    <source>
        <dbReference type="SAM" id="MobiDB-lite"/>
    </source>
</evidence>
<dbReference type="InterPro" id="IPR036621">
    <property type="entry name" value="Anticodon-bd_dom_sf"/>
</dbReference>
<organism evidence="7 8">
    <name type="scientific">Nannochloropsis gaditana</name>
    <dbReference type="NCBI Taxonomy" id="72520"/>
    <lineage>
        <taxon>Eukaryota</taxon>
        <taxon>Sar</taxon>
        <taxon>Stramenopiles</taxon>
        <taxon>Ochrophyta</taxon>
        <taxon>Eustigmatophyceae</taxon>
        <taxon>Eustigmatales</taxon>
        <taxon>Monodopsidaceae</taxon>
        <taxon>Nannochloropsis</taxon>
    </lineage>
</organism>
<reference evidence="7 8" key="1">
    <citation type="journal article" date="2014" name="Mol. Plant">
        <title>Chromosome Scale Genome Assembly and Transcriptome Profiling of Nannochloropsis gaditana in Nitrogen Depletion.</title>
        <authorList>
            <person name="Corteggiani Carpinelli E."/>
            <person name="Telatin A."/>
            <person name="Vitulo N."/>
            <person name="Forcato C."/>
            <person name="D'Angelo M."/>
            <person name="Schiavon R."/>
            <person name="Vezzi A."/>
            <person name="Giacometti G.M."/>
            <person name="Morosinotto T."/>
            <person name="Valle G."/>
        </authorList>
    </citation>
    <scope>NUCLEOTIDE SEQUENCE [LARGE SCALE GENOMIC DNA]</scope>
    <source>
        <strain evidence="7 8">B-31</strain>
    </source>
</reference>
<gene>
    <name evidence="7" type="ORF">Naga_103156g1</name>
</gene>
<evidence type="ECO:0000256" key="1">
    <source>
        <dbReference type="ARBA" id="ARBA00008226"/>
    </source>
</evidence>
<evidence type="ECO:0000256" key="2">
    <source>
        <dbReference type="ARBA" id="ARBA00022741"/>
    </source>
</evidence>
<protein>
    <submittedName>
        <fullName evidence="7">Histidyl-trna synthetase</fullName>
    </submittedName>
</protein>
<keyword evidence="7" id="KW-0030">Aminoacyl-tRNA synthetase</keyword>
<keyword evidence="8" id="KW-1185">Reference proteome</keyword>
<dbReference type="OrthoDB" id="1906957at2759"/>
<dbReference type="InterPro" id="IPR033656">
    <property type="entry name" value="HisRS_anticodon"/>
</dbReference>
<dbReference type="GO" id="GO:0006427">
    <property type="term" value="P:histidyl-tRNA aminoacylation"/>
    <property type="evidence" value="ECO:0007669"/>
    <property type="project" value="TreeGrafter"/>
</dbReference>
<dbReference type="AlphaFoldDB" id="W7U9G7"/>
<dbReference type="Pfam" id="PF03129">
    <property type="entry name" value="HGTP_anticodon"/>
    <property type="match status" value="1"/>
</dbReference>
<dbReference type="GO" id="GO:0004821">
    <property type="term" value="F:histidine-tRNA ligase activity"/>
    <property type="evidence" value="ECO:0007669"/>
    <property type="project" value="TreeGrafter"/>
</dbReference>
<dbReference type="InterPro" id="IPR045864">
    <property type="entry name" value="aa-tRNA-synth_II/BPL/LPL"/>
</dbReference>